<feature type="domain" description="AraC-type arabinose-binding/dimerisation" evidence="2">
    <location>
        <begin position="7"/>
        <end position="40"/>
    </location>
</feature>
<keyword evidence="1" id="KW-0238">DNA-binding</keyword>
<dbReference type="Pfam" id="PF02311">
    <property type="entry name" value="AraC_binding"/>
    <property type="match status" value="1"/>
</dbReference>
<dbReference type="EMBL" id="CP046244">
    <property type="protein sequence ID" value="QGP93326.1"/>
    <property type="molecule type" value="Genomic_DNA"/>
</dbReference>
<reference evidence="3 4" key="1">
    <citation type="submission" date="2019-11" db="EMBL/GenBank/DDBJ databases">
        <title>Genome sequence of Moorella glycerini DSM11254.</title>
        <authorList>
            <person name="Poehlein A."/>
            <person name="Boeer T."/>
            <person name="Daniel R."/>
        </authorList>
    </citation>
    <scope>NUCLEOTIDE SEQUENCE [LARGE SCALE GENOMIC DNA]</scope>
    <source>
        <strain evidence="3 4">DSM 11254</strain>
    </source>
</reference>
<dbReference type="Gene3D" id="2.60.120.10">
    <property type="entry name" value="Jelly Rolls"/>
    <property type="match status" value="1"/>
</dbReference>
<dbReference type="GO" id="GO:0006355">
    <property type="term" value="P:regulation of DNA-templated transcription"/>
    <property type="evidence" value="ECO:0007669"/>
    <property type="project" value="InterPro"/>
</dbReference>
<evidence type="ECO:0000256" key="1">
    <source>
        <dbReference type="ARBA" id="ARBA00023125"/>
    </source>
</evidence>
<dbReference type="AlphaFoldDB" id="A0A6I5ZU87"/>
<dbReference type="InterPro" id="IPR003313">
    <property type="entry name" value="AraC-bd"/>
</dbReference>
<evidence type="ECO:0000313" key="3">
    <source>
        <dbReference type="EMBL" id="QGP93326.1"/>
    </source>
</evidence>
<evidence type="ECO:0000313" key="4">
    <source>
        <dbReference type="Proteomes" id="UP000425916"/>
    </source>
</evidence>
<evidence type="ECO:0000259" key="2">
    <source>
        <dbReference type="Pfam" id="PF02311"/>
    </source>
</evidence>
<sequence length="64" mass="7041">MPACQMDNYVIFYVIKGTVIIEVNGERTILKEGQGLITVPATISMQTEQGVKIMGIQITKNQAN</sequence>
<protein>
    <recommendedName>
        <fullName evidence="2">AraC-type arabinose-binding/dimerisation domain-containing protein</fullName>
    </recommendedName>
</protein>
<dbReference type="GO" id="GO:0003677">
    <property type="term" value="F:DNA binding"/>
    <property type="evidence" value="ECO:0007669"/>
    <property type="project" value="UniProtKB-KW"/>
</dbReference>
<accession>A0A6I5ZU87</accession>
<dbReference type="Proteomes" id="UP000425916">
    <property type="component" value="Chromosome"/>
</dbReference>
<keyword evidence="4" id="KW-1185">Reference proteome</keyword>
<name>A0A6I5ZU87_9FIRM</name>
<organism evidence="3 4">
    <name type="scientific">Neomoorella glycerini</name>
    <dbReference type="NCBI Taxonomy" id="55779"/>
    <lineage>
        <taxon>Bacteria</taxon>
        <taxon>Bacillati</taxon>
        <taxon>Bacillota</taxon>
        <taxon>Clostridia</taxon>
        <taxon>Neomoorellales</taxon>
        <taxon>Neomoorellaceae</taxon>
        <taxon>Neomoorella</taxon>
    </lineage>
</organism>
<dbReference type="InterPro" id="IPR014710">
    <property type="entry name" value="RmlC-like_jellyroll"/>
</dbReference>
<gene>
    <name evidence="3" type="ORF">MGLY_27330</name>
</gene>
<proteinExistence type="predicted"/>